<evidence type="ECO:0000313" key="3">
    <source>
        <dbReference type="Proteomes" id="UP001420932"/>
    </source>
</evidence>
<evidence type="ECO:0000256" key="1">
    <source>
        <dbReference type="SAM" id="MobiDB-lite"/>
    </source>
</evidence>
<gene>
    <name evidence="2" type="ORF">Syun_011910</name>
</gene>
<name>A0AAP0PII9_9MAGN</name>
<feature type="compositionally biased region" description="Low complexity" evidence="1">
    <location>
        <begin position="37"/>
        <end position="48"/>
    </location>
</feature>
<reference evidence="2 3" key="1">
    <citation type="submission" date="2024-01" db="EMBL/GenBank/DDBJ databases">
        <title>Genome assemblies of Stephania.</title>
        <authorList>
            <person name="Yang L."/>
        </authorList>
    </citation>
    <scope>NUCLEOTIDE SEQUENCE [LARGE SCALE GENOMIC DNA]</scope>
    <source>
        <strain evidence="2">YNDBR</strain>
        <tissue evidence="2">Leaf</tissue>
    </source>
</reference>
<sequence length="92" mass="10489">MIDFGLFDFGRKLSSLFDFGLGFLLSFSHKPARCGALPSSSSLPLRPSMQNREGERRRRAIGRGRGGPSCEEDEQNRRASREEDEQNRREVE</sequence>
<feature type="region of interest" description="Disordered" evidence="1">
    <location>
        <begin position="36"/>
        <end position="92"/>
    </location>
</feature>
<keyword evidence="3" id="KW-1185">Reference proteome</keyword>
<organism evidence="2 3">
    <name type="scientific">Stephania yunnanensis</name>
    <dbReference type="NCBI Taxonomy" id="152371"/>
    <lineage>
        <taxon>Eukaryota</taxon>
        <taxon>Viridiplantae</taxon>
        <taxon>Streptophyta</taxon>
        <taxon>Embryophyta</taxon>
        <taxon>Tracheophyta</taxon>
        <taxon>Spermatophyta</taxon>
        <taxon>Magnoliopsida</taxon>
        <taxon>Ranunculales</taxon>
        <taxon>Menispermaceae</taxon>
        <taxon>Menispermoideae</taxon>
        <taxon>Cissampelideae</taxon>
        <taxon>Stephania</taxon>
    </lineage>
</organism>
<feature type="compositionally biased region" description="Basic and acidic residues" evidence="1">
    <location>
        <begin position="75"/>
        <end position="92"/>
    </location>
</feature>
<comment type="caution">
    <text evidence="2">The sequence shown here is derived from an EMBL/GenBank/DDBJ whole genome shotgun (WGS) entry which is preliminary data.</text>
</comment>
<dbReference type="AlphaFoldDB" id="A0AAP0PII9"/>
<dbReference type="Proteomes" id="UP001420932">
    <property type="component" value="Unassembled WGS sequence"/>
</dbReference>
<evidence type="ECO:0000313" key="2">
    <source>
        <dbReference type="EMBL" id="KAK9142510.1"/>
    </source>
</evidence>
<protein>
    <submittedName>
        <fullName evidence="2">Uncharacterized protein</fullName>
    </submittedName>
</protein>
<proteinExistence type="predicted"/>
<dbReference type="EMBL" id="JBBNAF010000005">
    <property type="protein sequence ID" value="KAK9142510.1"/>
    <property type="molecule type" value="Genomic_DNA"/>
</dbReference>
<accession>A0AAP0PII9</accession>